<dbReference type="Gene3D" id="3.40.50.10140">
    <property type="entry name" value="Toll/interleukin-1 receptor homology (TIR) domain"/>
    <property type="match status" value="1"/>
</dbReference>
<protein>
    <submittedName>
        <fullName evidence="3">Toll/interleukin-1 receptor domain-containing protein</fullName>
    </submittedName>
</protein>
<gene>
    <name evidence="3" type="ORF">J1C47_11200</name>
</gene>
<feature type="domain" description="TIR" evidence="2">
    <location>
        <begin position="6"/>
        <end position="150"/>
    </location>
</feature>
<dbReference type="InterPro" id="IPR035897">
    <property type="entry name" value="Toll_tir_struct_dom_sf"/>
</dbReference>
<dbReference type="Pfam" id="PF13676">
    <property type="entry name" value="TIR_2"/>
    <property type="match status" value="1"/>
</dbReference>
<keyword evidence="4" id="KW-1185">Reference proteome</keyword>
<dbReference type="RefSeq" id="WP_207350847.1">
    <property type="nucleotide sequence ID" value="NZ_JAFMPY010000009.1"/>
</dbReference>
<dbReference type="EMBL" id="JAFMPY010000009">
    <property type="protein sequence ID" value="MBO0904212.1"/>
    <property type="molecule type" value="Genomic_DNA"/>
</dbReference>
<feature type="region of interest" description="Disordered" evidence="1">
    <location>
        <begin position="174"/>
        <end position="206"/>
    </location>
</feature>
<dbReference type="PROSITE" id="PS50104">
    <property type="entry name" value="TIR"/>
    <property type="match status" value="1"/>
</dbReference>
<comment type="caution">
    <text evidence="3">The sequence shown here is derived from an EMBL/GenBank/DDBJ whole genome shotgun (WGS) entry which is preliminary data.</text>
</comment>
<evidence type="ECO:0000256" key="1">
    <source>
        <dbReference type="SAM" id="MobiDB-lite"/>
    </source>
</evidence>
<organism evidence="3 4">
    <name type="scientific">Jiella sonneratiae</name>
    <dbReference type="NCBI Taxonomy" id="2816856"/>
    <lineage>
        <taxon>Bacteria</taxon>
        <taxon>Pseudomonadati</taxon>
        <taxon>Pseudomonadota</taxon>
        <taxon>Alphaproteobacteria</taxon>
        <taxon>Hyphomicrobiales</taxon>
        <taxon>Aurantimonadaceae</taxon>
        <taxon>Jiella</taxon>
    </lineage>
</organism>
<sequence>MPASQPMVQIFLSYAHADTERLDAFLTHLDPVRRSEGFTIWDDRRLRAGEMWDEGIRKAVRESDIFICLVTNRFLASTYIRGSELPAILQAENRGALVLPVILEHSHWDQIFAERQCVPSTKRGELRPIVNWRPRNDGYHAASVQIARSITDYVETEPAPIPSPGPSLIATPDGFEITDDTPSAAALQDRSGRDHSRSGWKRKRPVRKLGTCGARDEWARGS</sequence>
<reference evidence="3 4" key="1">
    <citation type="submission" date="2021-03" db="EMBL/GenBank/DDBJ databases">
        <title>Whole genome sequence of Jiella sp. MQZ13P-4.</title>
        <authorList>
            <person name="Tuo L."/>
        </authorList>
    </citation>
    <scope>NUCLEOTIDE SEQUENCE [LARGE SCALE GENOMIC DNA]</scope>
    <source>
        <strain evidence="3 4">MQZ13P-4</strain>
    </source>
</reference>
<dbReference type="InterPro" id="IPR000157">
    <property type="entry name" value="TIR_dom"/>
</dbReference>
<evidence type="ECO:0000313" key="3">
    <source>
        <dbReference type="EMBL" id="MBO0904212.1"/>
    </source>
</evidence>
<evidence type="ECO:0000259" key="2">
    <source>
        <dbReference type="PROSITE" id="PS50104"/>
    </source>
</evidence>
<dbReference type="SMART" id="SM00255">
    <property type="entry name" value="TIR"/>
    <property type="match status" value="1"/>
</dbReference>
<dbReference type="SUPFAM" id="SSF52200">
    <property type="entry name" value="Toll/Interleukin receptor TIR domain"/>
    <property type="match status" value="1"/>
</dbReference>
<proteinExistence type="predicted"/>
<name>A0ABS3J3G6_9HYPH</name>
<keyword evidence="3" id="KW-0675">Receptor</keyword>
<evidence type="ECO:0000313" key="4">
    <source>
        <dbReference type="Proteomes" id="UP000664288"/>
    </source>
</evidence>
<accession>A0ABS3J3G6</accession>
<dbReference type="Proteomes" id="UP000664288">
    <property type="component" value="Unassembled WGS sequence"/>
</dbReference>